<dbReference type="Proteomes" id="UP000233766">
    <property type="component" value="Unassembled WGS sequence"/>
</dbReference>
<evidence type="ECO:0000256" key="1">
    <source>
        <dbReference type="SAM" id="Phobius"/>
    </source>
</evidence>
<evidence type="ECO:0000259" key="2">
    <source>
        <dbReference type="Pfam" id="PF13559"/>
    </source>
</evidence>
<reference evidence="3 4" key="1">
    <citation type="submission" date="2017-12" db="EMBL/GenBank/DDBJ databases">
        <title>Sequencing the genomes of 1000 Actinobacteria strains.</title>
        <authorList>
            <person name="Klenk H.-P."/>
        </authorList>
    </citation>
    <scope>NUCLEOTIDE SEQUENCE [LARGE SCALE GENOMIC DNA]</scope>
    <source>
        <strain evidence="3 4">DSM 44489</strain>
    </source>
</reference>
<protein>
    <submittedName>
        <fullName evidence="3">Uncharacterized protein DUF4129</fullName>
    </submittedName>
</protein>
<feature type="transmembrane region" description="Helical" evidence="1">
    <location>
        <begin position="42"/>
        <end position="63"/>
    </location>
</feature>
<sequence length="315" mass="32536">MLAPIGRLVAAVVLIVAAIIALHGRLPGTVVPSETGEISPVAVALMPVLLLVSVVILLAGVIVSQHRLPLAMPAVEHGLRVRLSFKRFAVLAPIALSTVALTFAVGISMLFVLPGARRQPAPVASVTPAHAGEPGVPAAVDVQVVDSAVDSSRLSGMALLGAAGLAIVLIGIAVVGLVGVTVAGRTPLADSVELTEEEVSNTVDSLTRAAEMGLAAMNAPGQDPRTAVIACYVAMEAGLAADRAAAPLISDTPREVLERAFDSGVLHDDGAHELVALFEEARFSPHAMLGWQRIRAEQLLRLVLADLQSRDEVPV</sequence>
<organism evidence="3 4">
    <name type="scientific">Nocardia fluminea</name>
    <dbReference type="NCBI Taxonomy" id="134984"/>
    <lineage>
        <taxon>Bacteria</taxon>
        <taxon>Bacillati</taxon>
        <taxon>Actinomycetota</taxon>
        <taxon>Actinomycetes</taxon>
        <taxon>Mycobacteriales</taxon>
        <taxon>Nocardiaceae</taxon>
        <taxon>Nocardia</taxon>
    </lineage>
</organism>
<gene>
    <name evidence="3" type="ORF">ATK86_0821</name>
</gene>
<comment type="caution">
    <text evidence="3">The sequence shown here is derived from an EMBL/GenBank/DDBJ whole genome shotgun (WGS) entry which is preliminary data.</text>
</comment>
<dbReference type="InterPro" id="IPR025403">
    <property type="entry name" value="TgpA-like_C"/>
</dbReference>
<evidence type="ECO:0000313" key="4">
    <source>
        <dbReference type="Proteomes" id="UP000233766"/>
    </source>
</evidence>
<dbReference type="OrthoDB" id="4571933at2"/>
<keyword evidence="4" id="KW-1185">Reference proteome</keyword>
<keyword evidence="1" id="KW-0472">Membrane</keyword>
<proteinExistence type="predicted"/>
<feature type="domain" description="Protein-glutamine gamma-glutamyltransferase-like C-terminal" evidence="2">
    <location>
        <begin position="231"/>
        <end position="301"/>
    </location>
</feature>
<dbReference type="EMBL" id="PJMW01000001">
    <property type="protein sequence ID" value="PKV98793.1"/>
    <property type="molecule type" value="Genomic_DNA"/>
</dbReference>
<keyword evidence="1" id="KW-0812">Transmembrane</keyword>
<feature type="transmembrane region" description="Helical" evidence="1">
    <location>
        <begin position="88"/>
        <end position="113"/>
    </location>
</feature>
<dbReference type="AlphaFoldDB" id="A0A2N3WY47"/>
<accession>A0A2N3WY47</accession>
<keyword evidence="1" id="KW-1133">Transmembrane helix</keyword>
<dbReference type="Pfam" id="PF13559">
    <property type="entry name" value="DUF4129"/>
    <property type="match status" value="1"/>
</dbReference>
<evidence type="ECO:0000313" key="3">
    <source>
        <dbReference type="EMBL" id="PKV98793.1"/>
    </source>
</evidence>
<name>A0A2N3WY47_9NOCA</name>
<feature type="transmembrane region" description="Helical" evidence="1">
    <location>
        <begin position="157"/>
        <end position="180"/>
    </location>
</feature>